<dbReference type="Pfam" id="PF02706">
    <property type="entry name" value="Wzz"/>
    <property type="match status" value="1"/>
</dbReference>
<dbReference type="PANTHER" id="PTHR32309:SF13">
    <property type="entry name" value="FERRIC ENTEROBACTIN TRANSPORT PROTEIN FEPE"/>
    <property type="match status" value="1"/>
</dbReference>
<feature type="transmembrane region" description="Helical" evidence="8">
    <location>
        <begin position="28"/>
        <end position="50"/>
    </location>
</feature>
<gene>
    <name evidence="10" type="ORF">AU381_00860</name>
</gene>
<evidence type="ECO:0000256" key="4">
    <source>
        <dbReference type="ARBA" id="ARBA00022989"/>
    </source>
</evidence>
<evidence type="ECO:0000256" key="5">
    <source>
        <dbReference type="ARBA" id="ARBA00023136"/>
    </source>
</evidence>
<dbReference type="GO" id="GO:0004713">
    <property type="term" value="F:protein tyrosine kinase activity"/>
    <property type="evidence" value="ECO:0007669"/>
    <property type="project" value="TreeGrafter"/>
</dbReference>
<evidence type="ECO:0000313" key="11">
    <source>
        <dbReference type="Proteomes" id="UP000094025"/>
    </source>
</evidence>
<evidence type="ECO:0000256" key="6">
    <source>
        <dbReference type="SAM" id="Coils"/>
    </source>
</evidence>
<keyword evidence="6" id="KW-0175">Coiled coil</keyword>
<protein>
    <submittedName>
        <fullName evidence="10">Chain-length determining protein</fullName>
    </submittedName>
</protein>
<dbReference type="PANTHER" id="PTHR32309">
    <property type="entry name" value="TYROSINE-PROTEIN KINASE"/>
    <property type="match status" value="1"/>
</dbReference>
<keyword evidence="5 8" id="KW-0472">Membrane</keyword>
<evidence type="ECO:0000256" key="8">
    <source>
        <dbReference type="SAM" id="Phobius"/>
    </source>
</evidence>
<dbReference type="Proteomes" id="UP000094025">
    <property type="component" value="Unassembled WGS sequence"/>
</dbReference>
<dbReference type="OrthoDB" id="7786248at2"/>
<evidence type="ECO:0000256" key="2">
    <source>
        <dbReference type="ARBA" id="ARBA00022475"/>
    </source>
</evidence>
<dbReference type="AlphaFoldDB" id="A0A178Y191"/>
<dbReference type="SUPFAM" id="SSF52540">
    <property type="entry name" value="P-loop containing nucleoside triphosphate hydrolases"/>
    <property type="match status" value="1"/>
</dbReference>
<comment type="subcellular location">
    <subcellularLocation>
        <location evidence="1">Cell membrane</location>
        <topology evidence="1">Multi-pass membrane protein</topology>
    </subcellularLocation>
</comment>
<evidence type="ECO:0000256" key="1">
    <source>
        <dbReference type="ARBA" id="ARBA00004651"/>
    </source>
</evidence>
<feature type="domain" description="Polysaccharide chain length determinant N-terminal" evidence="9">
    <location>
        <begin position="11"/>
        <end position="104"/>
    </location>
</feature>
<feature type="compositionally biased region" description="Low complexity" evidence="7">
    <location>
        <begin position="487"/>
        <end position="498"/>
    </location>
</feature>
<evidence type="ECO:0000256" key="3">
    <source>
        <dbReference type="ARBA" id="ARBA00022692"/>
    </source>
</evidence>
<keyword evidence="2" id="KW-1003">Cell membrane</keyword>
<accession>A0A178Y191</accession>
<keyword evidence="4 8" id="KW-1133">Transmembrane helix</keyword>
<dbReference type="GO" id="GO:0005886">
    <property type="term" value="C:plasma membrane"/>
    <property type="evidence" value="ECO:0007669"/>
    <property type="project" value="UniProtKB-SubCell"/>
</dbReference>
<evidence type="ECO:0000313" key="10">
    <source>
        <dbReference type="EMBL" id="OAP40495.1"/>
    </source>
</evidence>
<dbReference type="InterPro" id="IPR027417">
    <property type="entry name" value="P-loop_NTPase"/>
</dbReference>
<dbReference type="STRING" id="1472378.AU381_00860"/>
<feature type="transmembrane region" description="Helical" evidence="8">
    <location>
        <begin position="434"/>
        <end position="455"/>
    </location>
</feature>
<comment type="caution">
    <text evidence="10">The sequence shown here is derived from an EMBL/GenBank/DDBJ whole genome shotgun (WGS) entry which is preliminary data.</text>
</comment>
<feature type="compositionally biased region" description="Polar residues" evidence="7">
    <location>
        <begin position="471"/>
        <end position="481"/>
    </location>
</feature>
<proteinExistence type="predicted"/>
<dbReference type="RefSeq" id="WP_064240807.1">
    <property type="nucleotide sequence ID" value="NZ_LPUX01000053.1"/>
</dbReference>
<reference evidence="10 11" key="1">
    <citation type="journal article" date="2016" name="Int. J. Syst. Evol. Microbiol.">
        <title>Ensifer glycinis sp. nov., an novel rhizobial species associated with Glycine spp.</title>
        <authorList>
            <person name="Yan H."/>
            <person name="Yan J."/>
            <person name="Sui X.H."/>
            <person name="Wang E.T."/>
            <person name="Chen W.X."/>
            <person name="Zhang X.X."/>
            <person name="Chen W.F."/>
        </authorList>
    </citation>
    <scope>NUCLEOTIDE SEQUENCE [LARGE SCALE GENOMIC DNA]</scope>
    <source>
        <strain evidence="10 11">CCBAU 23380</strain>
    </source>
</reference>
<dbReference type="InterPro" id="IPR050445">
    <property type="entry name" value="Bact_polysacc_biosynth/exp"/>
</dbReference>
<keyword evidence="3 8" id="KW-0812">Transmembrane</keyword>
<name>A0A178Y191_9HYPH</name>
<sequence length="710" mass="76162">MSGVGGQQDVDIDLGGLFRAIWQRRARVMLATVGAAAIAFGAAKMIAPAYESETRVLIESREPEFSGPNQLSQTGSDRIFDESGIASQVQVLRSADLIKQVARNMKLHELEEFDPSAQPSAISDLLVMLGLKKNPLDLPPEERILKEFNTKLQVYQVEKSRVIAIAFTSKDPKLAAAIPNEMAEVYLSLQSGAKLDSNSEASRWLEPEIANLREKVREAEARVAAYRAESGLLPTGETENFATRQLTDISTELARVRGERANAAARAEGVRAALADGRSVDTLTDIVGSPMIQRLKENQAGLQAQIADMSTALLDGHPRLKGLKSQLEGIQAQIRAETRKILSSLDNEAKVGQLREQQLLQQLNALKAQSAQAGEEEVGLRALEREAAAQRQLLETYLARYREATSRTAANATPADARVISNAVVPTVASFPKVVPITIVAALASFLITCVVIMLGELFSGRALRPVSGSGKMSETATPTTPHVADEAPAPVAAAEGPAGREREEQEPSIAAEHDFSIESVAEHLLGNDIRVAVSVSPGGDEGSTATVMLARLLAEEERKVVVIDLSGSACPTRLMAQSPHLPGITNLLSGEVAFTDTIHADRFSEAHIIPQGDADPHAAMRGIERLQMIIDALRNAYDVVLVECGAADATAVAKVARREEVEIIVSAPSVSEEKIIEELTSFGEAGYRDIVLMTGGGESGPDLRDRRAA</sequence>
<organism evidence="10 11">
    <name type="scientific">Sinorhizobium glycinis</name>
    <dbReference type="NCBI Taxonomy" id="1472378"/>
    <lineage>
        <taxon>Bacteria</taxon>
        <taxon>Pseudomonadati</taxon>
        <taxon>Pseudomonadota</taxon>
        <taxon>Alphaproteobacteria</taxon>
        <taxon>Hyphomicrobiales</taxon>
        <taxon>Rhizobiaceae</taxon>
        <taxon>Sinorhizobium/Ensifer group</taxon>
        <taxon>Sinorhizobium</taxon>
    </lineage>
</organism>
<feature type="coiled-coil region" evidence="6">
    <location>
        <begin position="292"/>
        <end position="400"/>
    </location>
</feature>
<evidence type="ECO:0000259" key="9">
    <source>
        <dbReference type="Pfam" id="PF02706"/>
    </source>
</evidence>
<dbReference type="EMBL" id="LPUX01000053">
    <property type="protein sequence ID" value="OAP40495.1"/>
    <property type="molecule type" value="Genomic_DNA"/>
</dbReference>
<keyword evidence="11" id="KW-1185">Reference proteome</keyword>
<dbReference type="Gene3D" id="3.40.50.300">
    <property type="entry name" value="P-loop containing nucleotide triphosphate hydrolases"/>
    <property type="match status" value="1"/>
</dbReference>
<dbReference type="InterPro" id="IPR003856">
    <property type="entry name" value="LPS_length_determ_N"/>
</dbReference>
<feature type="region of interest" description="Disordered" evidence="7">
    <location>
        <begin position="468"/>
        <end position="509"/>
    </location>
</feature>
<feature type="compositionally biased region" description="Basic and acidic residues" evidence="7">
    <location>
        <begin position="499"/>
        <end position="509"/>
    </location>
</feature>
<evidence type="ECO:0000256" key="7">
    <source>
        <dbReference type="SAM" id="MobiDB-lite"/>
    </source>
</evidence>